<dbReference type="EMBL" id="OU342829">
    <property type="protein sequence ID" value="CAG7579881.1"/>
    <property type="molecule type" value="Genomic_DNA"/>
</dbReference>
<proteinExistence type="predicted"/>
<gene>
    <name evidence="2" type="ORF">SLAVMIC_00141</name>
</gene>
<protein>
    <submittedName>
        <fullName evidence="2">Uncharacterized protein</fullName>
    </submittedName>
</protein>
<accession>A0A8D9CEN7</accession>
<organism evidence="2">
    <name type="scientific">uncultured marine phage</name>
    <dbReference type="NCBI Taxonomy" id="707152"/>
    <lineage>
        <taxon>Viruses</taxon>
        <taxon>environmental samples</taxon>
    </lineage>
</organism>
<name>A0A8D9CEN7_9VIRU</name>
<feature type="region of interest" description="Disordered" evidence="1">
    <location>
        <begin position="35"/>
        <end position="56"/>
    </location>
</feature>
<evidence type="ECO:0000256" key="1">
    <source>
        <dbReference type="SAM" id="MobiDB-lite"/>
    </source>
</evidence>
<feature type="compositionally biased region" description="Basic and acidic residues" evidence="1">
    <location>
        <begin position="37"/>
        <end position="47"/>
    </location>
</feature>
<sequence length="113" mass="13036">MSRIKTYKMFLEELNGPSNVPQFIFKGVNYGDGNNTPRDHFGDKNRLSTDTPQSKVSGDSFVLTDEEFMDQDEVKDLLRRYDIWCKQNEQDPIPLDNLDGKTIGYIVDLIGRE</sequence>
<reference evidence="2" key="1">
    <citation type="submission" date="2021-06" db="EMBL/GenBank/DDBJ databases">
        <authorList>
            <person name="Gannon L."/>
            <person name="Redgwell R T."/>
            <person name="Michniewski S."/>
            <person name="Harrison D C."/>
            <person name="Millard A."/>
        </authorList>
    </citation>
    <scope>NUCLEOTIDE SEQUENCE</scope>
</reference>
<evidence type="ECO:0000313" key="2">
    <source>
        <dbReference type="EMBL" id="CAG7579881.1"/>
    </source>
</evidence>